<evidence type="ECO:0000313" key="1">
    <source>
        <dbReference type="EMBL" id="CAG7716661.1"/>
    </source>
</evidence>
<dbReference type="OrthoDB" id="6780942at2759"/>
<gene>
    <name evidence="1" type="ORF">AFUS01_LOCUS6159</name>
</gene>
<accession>A0A8J2JA11</accession>
<dbReference type="Proteomes" id="UP000708208">
    <property type="component" value="Unassembled WGS sequence"/>
</dbReference>
<name>A0A8J2JA11_9HEXA</name>
<reference evidence="1" key="1">
    <citation type="submission" date="2021-06" db="EMBL/GenBank/DDBJ databases">
        <authorList>
            <person name="Hodson N. C."/>
            <person name="Mongue J. A."/>
            <person name="Jaron S. K."/>
        </authorList>
    </citation>
    <scope>NUCLEOTIDE SEQUENCE</scope>
</reference>
<evidence type="ECO:0000313" key="2">
    <source>
        <dbReference type="Proteomes" id="UP000708208"/>
    </source>
</evidence>
<comment type="caution">
    <text evidence="1">The sequence shown here is derived from an EMBL/GenBank/DDBJ whole genome shotgun (WGS) entry which is preliminary data.</text>
</comment>
<feature type="non-terminal residue" evidence="1">
    <location>
        <position position="1"/>
    </location>
</feature>
<sequence length="53" mass="5982">MQDSENYSRLKTYLGAIGGKSGEAAIREILRKVLGPELTRAINWSVKNEKIEF</sequence>
<feature type="non-terminal residue" evidence="1">
    <location>
        <position position="53"/>
    </location>
</feature>
<organism evidence="1 2">
    <name type="scientific">Allacma fusca</name>
    <dbReference type="NCBI Taxonomy" id="39272"/>
    <lineage>
        <taxon>Eukaryota</taxon>
        <taxon>Metazoa</taxon>
        <taxon>Ecdysozoa</taxon>
        <taxon>Arthropoda</taxon>
        <taxon>Hexapoda</taxon>
        <taxon>Collembola</taxon>
        <taxon>Symphypleona</taxon>
        <taxon>Sminthuridae</taxon>
        <taxon>Allacma</taxon>
    </lineage>
</organism>
<proteinExistence type="predicted"/>
<protein>
    <submittedName>
        <fullName evidence="1">Uncharacterized protein</fullName>
    </submittedName>
</protein>
<dbReference type="AlphaFoldDB" id="A0A8J2JA11"/>
<keyword evidence="2" id="KW-1185">Reference proteome</keyword>
<dbReference type="EMBL" id="CAJVCH010040229">
    <property type="protein sequence ID" value="CAG7716661.1"/>
    <property type="molecule type" value="Genomic_DNA"/>
</dbReference>